<evidence type="ECO:0000256" key="5">
    <source>
        <dbReference type="ARBA" id="ARBA00022679"/>
    </source>
</evidence>
<evidence type="ECO:0000256" key="11">
    <source>
        <dbReference type="SAM" id="Phobius"/>
    </source>
</evidence>
<comment type="subcellular location">
    <subcellularLocation>
        <location evidence="2">Cell membrane</location>
    </subcellularLocation>
</comment>
<dbReference type="EC" id="2.7.13.3" evidence="3"/>
<dbReference type="Gene3D" id="3.30.565.10">
    <property type="entry name" value="Histidine kinase-like ATPase, C-terminal domain"/>
    <property type="match status" value="1"/>
</dbReference>
<organism evidence="13 14">
    <name type="scientific">Leifsonia kafniensis</name>
    <dbReference type="NCBI Taxonomy" id="475957"/>
    <lineage>
        <taxon>Bacteria</taxon>
        <taxon>Bacillati</taxon>
        <taxon>Actinomycetota</taxon>
        <taxon>Actinomycetes</taxon>
        <taxon>Micrococcales</taxon>
        <taxon>Microbacteriaceae</taxon>
        <taxon>Leifsonia</taxon>
    </lineage>
</organism>
<dbReference type="RefSeq" id="WP_345069298.1">
    <property type="nucleotide sequence ID" value="NZ_BAABCN010000015.1"/>
</dbReference>
<evidence type="ECO:0000256" key="2">
    <source>
        <dbReference type="ARBA" id="ARBA00004236"/>
    </source>
</evidence>
<feature type="transmembrane region" description="Helical" evidence="11">
    <location>
        <begin position="142"/>
        <end position="165"/>
    </location>
</feature>
<evidence type="ECO:0000256" key="7">
    <source>
        <dbReference type="ARBA" id="ARBA00022777"/>
    </source>
</evidence>
<evidence type="ECO:0000256" key="9">
    <source>
        <dbReference type="ARBA" id="ARBA00023012"/>
    </source>
</evidence>
<protein>
    <recommendedName>
        <fullName evidence="3">histidine kinase</fullName>
        <ecNumber evidence="3">2.7.13.3</ecNumber>
    </recommendedName>
</protein>
<evidence type="ECO:0000256" key="6">
    <source>
        <dbReference type="ARBA" id="ARBA00022692"/>
    </source>
</evidence>
<dbReference type="PROSITE" id="PS50109">
    <property type="entry name" value="HIS_KIN"/>
    <property type="match status" value="1"/>
</dbReference>
<proteinExistence type="predicted"/>
<evidence type="ECO:0000256" key="1">
    <source>
        <dbReference type="ARBA" id="ARBA00000085"/>
    </source>
</evidence>
<dbReference type="PANTHER" id="PTHR45436">
    <property type="entry name" value="SENSOR HISTIDINE KINASE YKOH"/>
    <property type="match status" value="1"/>
</dbReference>
<dbReference type="SMART" id="SM00387">
    <property type="entry name" value="HATPase_c"/>
    <property type="match status" value="1"/>
</dbReference>
<dbReference type="InterPro" id="IPR036890">
    <property type="entry name" value="HATPase_C_sf"/>
</dbReference>
<gene>
    <name evidence="13" type="ORF">GCM10022381_36470</name>
</gene>
<keyword evidence="8 11" id="KW-1133">Transmembrane helix</keyword>
<dbReference type="InterPro" id="IPR005467">
    <property type="entry name" value="His_kinase_dom"/>
</dbReference>
<dbReference type="CDD" id="cd00075">
    <property type="entry name" value="HATPase"/>
    <property type="match status" value="1"/>
</dbReference>
<dbReference type="InterPro" id="IPR003594">
    <property type="entry name" value="HATPase_dom"/>
</dbReference>
<dbReference type="InterPro" id="IPR050428">
    <property type="entry name" value="TCS_sensor_his_kinase"/>
</dbReference>
<dbReference type="Pfam" id="PF00512">
    <property type="entry name" value="HisKA"/>
    <property type="match status" value="1"/>
</dbReference>
<evidence type="ECO:0000256" key="8">
    <source>
        <dbReference type="ARBA" id="ARBA00022989"/>
    </source>
</evidence>
<accession>A0ABP7KZT8</accession>
<dbReference type="Pfam" id="PF02518">
    <property type="entry name" value="HATPase_c"/>
    <property type="match status" value="1"/>
</dbReference>
<feature type="domain" description="Histidine kinase" evidence="12">
    <location>
        <begin position="185"/>
        <end position="421"/>
    </location>
</feature>
<dbReference type="PANTHER" id="PTHR45436:SF5">
    <property type="entry name" value="SENSOR HISTIDINE KINASE TRCS"/>
    <property type="match status" value="1"/>
</dbReference>
<dbReference type="SUPFAM" id="SSF47384">
    <property type="entry name" value="Homodimeric domain of signal transducing histidine kinase"/>
    <property type="match status" value="1"/>
</dbReference>
<dbReference type="CDD" id="cd00082">
    <property type="entry name" value="HisKA"/>
    <property type="match status" value="1"/>
</dbReference>
<keyword evidence="6 11" id="KW-0812">Transmembrane</keyword>
<dbReference type="SUPFAM" id="SSF55874">
    <property type="entry name" value="ATPase domain of HSP90 chaperone/DNA topoisomerase II/histidine kinase"/>
    <property type="match status" value="1"/>
</dbReference>
<keyword evidence="4" id="KW-0597">Phosphoprotein</keyword>
<dbReference type="SMART" id="SM00388">
    <property type="entry name" value="HisKA"/>
    <property type="match status" value="1"/>
</dbReference>
<dbReference type="Gene3D" id="1.10.287.130">
    <property type="match status" value="1"/>
</dbReference>
<dbReference type="Proteomes" id="UP001501803">
    <property type="component" value="Unassembled WGS sequence"/>
</dbReference>
<evidence type="ECO:0000256" key="3">
    <source>
        <dbReference type="ARBA" id="ARBA00012438"/>
    </source>
</evidence>
<dbReference type="InterPro" id="IPR003661">
    <property type="entry name" value="HisK_dim/P_dom"/>
</dbReference>
<dbReference type="GO" id="GO:0016301">
    <property type="term" value="F:kinase activity"/>
    <property type="evidence" value="ECO:0007669"/>
    <property type="project" value="UniProtKB-KW"/>
</dbReference>
<evidence type="ECO:0000256" key="10">
    <source>
        <dbReference type="ARBA" id="ARBA00023136"/>
    </source>
</evidence>
<keyword evidence="9" id="KW-0902">Two-component regulatory system</keyword>
<comment type="catalytic activity">
    <reaction evidence="1">
        <text>ATP + protein L-histidine = ADP + protein N-phospho-L-histidine.</text>
        <dbReference type="EC" id="2.7.13.3"/>
    </reaction>
</comment>
<dbReference type="EMBL" id="BAABCN010000015">
    <property type="protein sequence ID" value="GAA3891249.1"/>
    <property type="molecule type" value="Genomic_DNA"/>
</dbReference>
<dbReference type="PRINTS" id="PR00344">
    <property type="entry name" value="BCTRLSENSOR"/>
</dbReference>
<evidence type="ECO:0000313" key="14">
    <source>
        <dbReference type="Proteomes" id="UP001501803"/>
    </source>
</evidence>
<comment type="caution">
    <text evidence="13">The sequence shown here is derived from an EMBL/GenBank/DDBJ whole genome shotgun (WGS) entry which is preliminary data.</text>
</comment>
<name>A0ABP7KZT8_9MICO</name>
<evidence type="ECO:0000313" key="13">
    <source>
        <dbReference type="EMBL" id="GAA3891249.1"/>
    </source>
</evidence>
<keyword evidence="7 13" id="KW-0418">Kinase</keyword>
<keyword evidence="14" id="KW-1185">Reference proteome</keyword>
<dbReference type="InterPro" id="IPR004358">
    <property type="entry name" value="Sig_transdc_His_kin-like_C"/>
</dbReference>
<dbReference type="InterPro" id="IPR036097">
    <property type="entry name" value="HisK_dim/P_sf"/>
</dbReference>
<feature type="transmembrane region" description="Helical" evidence="11">
    <location>
        <begin position="20"/>
        <end position="41"/>
    </location>
</feature>
<sequence length="421" mass="43939">MNSRDLVESRRAARRLALQFAALIVVLFAVLGAVVFAIVSASQAEATQRSLVAASLIDSPHDAPPGVFVVMVGDHGVQSSPDLPNGLPDEAALRTVEGSGGEVQTALTLDGQDYAVLTSQGQRGISQVAVSLHESQEELARLGWALAISGVLAAVAAVLISAWMARRAMRPLVEALALQRRFVMDASHELRTPLTLLSTRAQMLRRTLPTASVDSSPLASVALPAHVSSASSVDIAAAVEEIVQDSRVLTEILEDLLIAADPREVAPTSRLDLVALADNAVALQSPEAKRRGLLLARDGSPGPVVIQAAGVSIQRLFTALIANALDHAKTEVHVEVSRSGSDALIRVSDDGPGFAAGMDAAAFERFASSRPVVDAPNRPRHYGLGLALVAEVAARYGGRVSIEPAAHGSGAVVLVRLRAGS</sequence>
<evidence type="ECO:0000256" key="4">
    <source>
        <dbReference type="ARBA" id="ARBA00022553"/>
    </source>
</evidence>
<evidence type="ECO:0000259" key="12">
    <source>
        <dbReference type="PROSITE" id="PS50109"/>
    </source>
</evidence>
<keyword evidence="5" id="KW-0808">Transferase</keyword>
<reference evidence="14" key="1">
    <citation type="journal article" date="2019" name="Int. J. Syst. Evol. Microbiol.">
        <title>The Global Catalogue of Microorganisms (GCM) 10K type strain sequencing project: providing services to taxonomists for standard genome sequencing and annotation.</title>
        <authorList>
            <consortium name="The Broad Institute Genomics Platform"/>
            <consortium name="The Broad Institute Genome Sequencing Center for Infectious Disease"/>
            <person name="Wu L."/>
            <person name="Ma J."/>
        </authorList>
    </citation>
    <scope>NUCLEOTIDE SEQUENCE [LARGE SCALE GENOMIC DNA]</scope>
    <source>
        <strain evidence="14">JCM 17021</strain>
    </source>
</reference>
<keyword evidence="10 11" id="KW-0472">Membrane</keyword>